<dbReference type="InterPro" id="IPR011760">
    <property type="entry name" value="PsdUridine_synth_TruD_insert"/>
</dbReference>
<evidence type="ECO:0000313" key="6">
    <source>
        <dbReference type="EMBL" id="EDQ85932.1"/>
    </source>
</evidence>
<evidence type="ECO:0000256" key="3">
    <source>
        <dbReference type="ARBA" id="ARBA00023235"/>
    </source>
</evidence>
<dbReference type="Gene3D" id="3.30.2350.20">
    <property type="entry name" value="TruD, catalytic domain"/>
    <property type="match status" value="1"/>
</dbReference>
<dbReference type="KEGG" id="mbr:MONBRDRAFT_38570"/>
<proteinExistence type="inferred from homology"/>
<keyword evidence="7" id="KW-1185">Reference proteome</keyword>
<dbReference type="eggNOG" id="KOG2339">
    <property type="taxonomic scope" value="Eukaryota"/>
</dbReference>
<reference evidence="6 7" key="1">
    <citation type="journal article" date="2008" name="Nature">
        <title>The genome of the choanoflagellate Monosiga brevicollis and the origin of metazoans.</title>
        <authorList>
            <consortium name="JGI Sequencing"/>
            <person name="King N."/>
            <person name="Westbrook M.J."/>
            <person name="Young S.L."/>
            <person name="Kuo A."/>
            <person name="Abedin M."/>
            <person name="Chapman J."/>
            <person name="Fairclough S."/>
            <person name="Hellsten U."/>
            <person name="Isogai Y."/>
            <person name="Letunic I."/>
            <person name="Marr M."/>
            <person name="Pincus D."/>
            <person name="Putnam N."/>
            <person name="Rokas A."/>
            <person name="Wright K.J."/>
            <person name="Zuzow R."/>
            <person name="Dirks W."/>
            <person name="Good M."/>
            <person name="Goodstein D."/>
            <person name="Lemons D."/>
            <person name="Li W."/>
            <person name="Lyons J.B."/>
            <person name="Morris A."/>
            <person name="Nichols S."/>
            <person name="Richter D.J."/>
            <person name="Salamov A."/>
            <person name="Bork P."/>
            <person name="Lim W.A."/>
            <person name="Manning G."/>
            <person name="Miller W.T."/>
            <person name="McGinnis W."/>
            <person name="Shapiro H."/>
            <person name="Tjian R."/>
            <person name="Grigoriev I.V."/>
            <person name="Rokhsar D."/>
        </authorList>
    </citation>
    <scope>NUCLEOTIDE SEQUENCE [LARGE SCALE GENOMIC DNA]</scope>
    <source>
        <strain evidence="7">MX1 / ATCC 50154</strain>
    </source>
</reference>
<protein>
    <recommendedName>
        <fullName evidence="5">TRUD domain-containing protein</fullName>
    </recommendedName>
</protein>
<dbReference type="Proteomes" id="UP000001357">
    <property type="component" value="Unassembled WGS sequence"/>
</dbReference>
<organism evidence="6 7">
    <name type="scientific">Monosiga brevicollis</name>
    <name type="common">Choanoflagellate</name>
    <dbReference type="NCBI Taxonomy" id="81824"/>
    <lineage>
        <taxon>Eukaryota</taxon>
        <taxon>Choanoflagellata</taxon>
        <taxon>Craspedida</taxon>
        <taxon>Salpingoecidae</taxon>
        <taxon>Monosiga</taxon>
    </lineage>
</organism>
<gene>
    <name evidence="6" type="ORF">MONBRDRAFT_38570</name>
</gene>
<dbReference type="GeneID" id="5894492"/>
<feature type="domain" description="TRUD" evidence="5">
    <location>
        <begin position="357"/>
        <end position="395"/>
    </location>
</feature>
<evidence type="ECO:0000256" key="2">
    <source>
        <dbReference type="ARBA" id="ARBA00022694"/>
    </source>
</evidence>
<feature type="non-terminal residue" evidence="6">
    <location>
        <position position="395"/>
    </location>
</feature>
<dbReference type="PROSITE" id="PS01268">
    <property type="entry name" value="UPF0024"/>
    <property type="match status" value="1"/>
</dbReference>
<evidence type="ECO:0000259" key="5">
    <source>
        <dbReference type="PROSITE" id="PS50984"/>
    </source>
</evidence>
<evidence type="ECO:0000256" key="1">
    <source>
        <dbReference type="ARBA" id="ARBA00007953"/>
    </source>
</evidence>
<dbReference type="AlphaFoldDB" id="A9V8U0"/>
<accession>A9V8U0</accession>
<feature type="region of interest" description="Disordered" evidence="4">
    <location>
        <begin position="1"/>
        <end position="24"/>
    </location>
</feature>
<comment type="similarity">
    <text evidence="1">Belongs to the pseudouridine synthase TruD family.</text>
</comment>
<dbReference type="PROSITE" id="PS50984">
    <property type="entry name" value="TRUD"/>
    <property type="match status" value="1"/>
</dbReference>
<dbReference type="EMBL" id="CH991569">
    <property type="protein sequence ID" value="EDQ85932.1"/>
    <property type="molecule type" value="Genomic_DNA"/>
</dbReference>
<dbReference type="InterPro" id="IPR056963">
    <property type="entry name" value="PUS7L_N"/>
</dbReference>
<dbReference type="PANTHER" id="PTHR13326">
    <property type="entry name" value="TRNA PSEUDOURIDINE SYNTHASE D"/>
    <property type="match status" value="1"/>
</dbReference>
<evidence type="ECO:0000256" key="4">
    <source>
        <dbReference type="SAM" id="MobiDB-lite"/>
    </source>
</evidence>
<dbReference type="Pfam" id="PF23943">
    <property type="entry name" value="PUS7L_N"/>
    <property type="match status" value="1"/>
</dbReference>
<dbReference type="GO" id="GO:0003723">
    <property type="term" value="F:RNA binding"/>
    <property type="evidence" value="ECO:0007669"/>
    <property type="project" value="InterPro"/>
</dbReference>
<sequence>MAKRTHGQRHGGGGGGGGSGGRREQLVAHGTVAPIEEYGAAFDLVLDHPVQETDVGIDAFVCPDQEGFHAVIKQRYSDFLVNEIDQNERVVTLRSTAATIADEDTLDPDIIGLPQLMPMASLQAIQDLDQGRPDVNAILILRPIAEKQKRRDVHSAIRSTCPNLLTCVRKVFPAELLTHARVIEHEERANSSAVEDDPGAENDIVIMHLRGSLRPHIPDSNTGRHHTTAPYTHFTMVKVNQETVQCLTQLARAGKIKDSRLSFAGTKDRRAITVQRIAAERTPAIRIKGGADRSSADHITPPPPLLGTGIEVGDFADAKDGLSLGNLWGNRFRIVLRNVDGSPELMTKRLQSLREQGFINYFGLQRFGTYSVPSHAVGVAVLQGDYAAAIELLLM</sequence>
<dbReference type="SUPFAM" id="SSF55120">
    <property type="entry name" value="Pseudouridine synthase"/>
    <property type="match status" value="1"/>
</dbReference>
<dbReference type="Pfam" id="PF01142">
    <property type="entry name" value="TruD"/>
    <property type="match status" value="1"/>
</dbReference>
<evidence type="ECO:0000313" key="7">
    <source>
        <dbReference type="Proteomes" id="UP000001357"/>
    </source>
</evidence>
<name>A9V8U0_MONBE</name>
<dbReference type="GO" id="GO:0009982">
    <property type="term" value="F:pseudouridine synthase activity"/>
    <property type="evidence" value="ECO:0007669"/>
    <property type="project" value="InterPro"/>
</dbReference>
<keyword evidence="2" id="KW-0819">tRNA processing</keyword>
<keyword evidence="3" id="KW-0413">Isomerase</keyword>
<dbReference type="PIRSF" id="PIRSF037016">
    <property type="entry name" value="Pseudouridin_synth_euk_prd"/>
    <property type="match status" value="1"/>
</dbReference>
<dbReference type="InterPro" id="IPR042214">
    <property type="entry name" value="TruD_catalytic"/>
</dbReference>
<dbReference type="InterPro" id="IPR020119">
    <property type="entry name" value="PsdUridine_synth_TruD_CS"/>
</dbReference>
<dbReference type="InParanoid" id="A9V8U0"/>
<feature type="compositionally biased region" description="Gly residues" evidence="4">
    <location>
        <begin position="10"/>
        <end position="20"/>
    </location>
</feature>
<dbReference type="InterPro" id="IPR001656">
    <property type="entry name" value="PsdUridine_synth_TruD"/>
</dbReference>
<dbReference type="GO" id="GO:0001522">
    <property type="term" value="P:pseudouridine synthesis"/>
    <property type="evidence" value="ECO:0007669"/>
    <property type="project" value="InterPro"/>
</dbReference>
<dbReference type="InterPro" id="IPR020103">
    <property type="entry name" value="PsdUridine_synth_cat_dom_sf"/>
</dbReference>
<dbReference type="GO" id="GO:0008033">
    <property type="term" value="P:tRNA processing"/>
    <property type="evidence" value="ECO:0007669"/>
    <property type="project" value="UniProtKB-KW"/>
</dbReference>
<dbReference type="STRING" id="81824.A9V8U0"/>
<dbReference type="RefSeq" id="XP_001749126.1">
    <property type="nucleotide sequence ID" value="XM_001749074.1"/>
</dbReference>
<dbReference type="PANTHER" id="PTHR13326:SF21">
    <property type="entry name" value="PSEUDOURIDYLATE SYNTHASE PUS7L"/>
    <property type="match status" value="1"/>
</dbReference>